<dbReference type="InterPro" id="IPR017871">
    <property type="entry name" value="ABC_transporter-like_CS"/>
</dbReference>
<name>A0A5N8XB14_9ACTN</name>
<keyword evidence="2 4" id="KW-0067">ATP-binding</keyword>
<dbReference type="GO" id="GO:0005524">
    <property type="term" value="F:ATP binding"/>
    <property type="evidence" value="ECO:0007669"/>
    <property type="project" value="UniProtKB-KW"/>
</dbReference>
<dbReference type="PROSITE" id="PS50893">
    <property type="entry name" value="ABC_TRANSPORTER_2"/>
    <property type="match status" value="2"/>
</dbReference>
<evidence type="ECO:0000256" key="2">
    <source>
        <dbReference type="ARBA" id="ARBA00022840"/>
    </source>
</evidence>
<reference evidence="4 5" key="1">
    <citation type="submission" date="2019-07" db="EMBL/GenBank/DDBJ databases">
        <title>New species of Amycolatopsis and Streptomyces.</title>
        <authorList>
            <person name="Duangmal K."/>
            <person name="Teo W.F.A."/>
            <person name="Lipun K."/>
        </authorList>
    </citation>
    <scope>NUCLEOTIDE SEQUENCE [LARGE SCALE GENOMIC DNA]</scope>
    <source>
        <strain evidence="4 5">NBRC 106415</strain>
    </source>
</reference>
<keyword evidence="5" id="KW-1185">Reference proteome</keyword>
<feature type="domain" description="ABC transporter" evidence="3">
    <location>
        <begin position="12"/>
        <end position="248"/>
    </location>
</feature>
<dbReference type="InterPro" id="IPR050107">
    <property type="entry name" value="ABC_carbohydrate_import_ATPase"/>
</dbReference>
<dbReference type="OrthoDB" id="8416490at2"/>
<dbReference type="CDD" id="cd03216">
    <property type="entry name" value="ABC_Carb_Monos_I"/>
    <property type="match status" value="1"/>
</dbReference>
<dbReference type="InterPro" id="IPR003593">
    <property type="entry name" value="AAA+_ATPase"/>
</dbReference>
<gene>
    <name evidence="4" type="ORF">FNH08_05505</name>
</gene>
<dbReference type="Gene3D" id="3.40.50.300">
    <property type="entry name" value="P-loop containing nucleotide triphosphate hydrolases"/>
    <property type="match status" value="2"/>
</dbReference>
<dbReference type="GO" id="GO:0016887">
    <property type="term" value="F:ATP hydrolysis activity"/>
    <property type="evidence" value="ECO:0007669"/>
    <property type="project" value="InterPro"/>
</dbReference>
<dbReference type="InterPro" id="IPR027417">
    <property type="entry name" value="P-loop_NTPase"/>
</dbReference>
<protein>
    <submittedName>
        <fullName evidence="4">ABC transporter ATP-binding protein</fullName>
    </submittedName>
</protein>
<dbReference type="InterPro" id="IPR003439">
    <property type="entry name" value="ABC_transporter-like_ATP-bd"/>
</dbReference>
<dbReference type="RefSeq" id="WP_152770106.1">
    <property type="nucleotide sequence ID" value="NZ_VJZC01000020.1"/>
</dbReference>
<dbReference type="PROSITE" id="PS00211">
    <property type="entry name" value="ABC_TRANSPORTER_1"/>
    <property type="match status" value="1"/>
</dbReference>
<dbReference type="PANTHER" id="PTHR43790">
    <property type="entry name" value="CARBOHYDRATE TRANSPORT ATP-BINDING PROTEIN MG119-RELATED"/>
    <property type="match status" value="1"/>
</dbReference>
<evidence type="ECO:0000256" key="1">
    <source>
        <dbReference type="ARBA" id="ARBA00022741"/>
    </source>
</evidence>
<evidence type="ECO:0000313" key="5">
    <source>
        <dbReference type="Proteomes" id="UP000400924"/>
    </source>
</evidence>
<dbReference type="AlphaFoldDB" id="A0A5N8XB14"/>
<dbReference type="PANTHER" id="PTHR43790:SF4">
    <property type="entry name" value="GUANOSINE IMPORT ATP-BINDING PROTEIN NUPO"/>
    <property type="match status" value="1"/>
</dbReference>
<dbReference type="Pfam" id="PF00005">
    <property type="entry name" value="ABC_tran"/>
    <property type="match status" value="2"/>
</dbReference>
<proteinExistence type="predicted"/>
<dbReference type="CDD" id="cd03215">
    <property type="entry name" value="ABC_Carb_Monos_II"/>
    <property type="match status" value="1"/>
</dbReference>
<evidence type="ECO:0000313" key="4">
    <source>
        <dbReference type="EMBL" id="MPY56649.1"/>
    </source>
</evidence>
<feature type="domain" description="ABC transporter" evidence="3">
    <location>
        <begin position="265"/>
        <end position="508"/>
    </location>
</feature>
<sequence length="529" mass="56040">MNESWGDAGAAVAARAVTKTYGNGVRAVRGVDLQVPPGEIRAVVGENGAGKSTLMKLFYGLEQPSSGEILIGGRPRVLRGPGAAIALGVGMVHQNLMLVPSFTVAQNVVLGVEPGRRGLVDVKAAIETTARLAQESGLAVDPVARVDEVSVGMRQRTEILKALHRKARVLILDEPTAVLTPQETEDLFAAVRRLRDGGMTVLFISHKLREVREISDKVSVMRAGSLVATVATADATERSLAAMMVGRDLSLDVERAPARPAGTTLRVRNLEYRAVTGQSLHGLDFDVAAGEIVGVAGIEGNGQTELAEILAGLRRPTAGTVHVDGTDTAGLDVAGHRGAGVGYVPEDRLHDGAALDESIADNLVVDRHDRPPLARRGILRPKAVRAHAEQLISDYAIRTPDPSVPVRSLSGGNMQKVIVARELSAGPRLLIASQVTRGVDVGAMRFMYERLVEARDQGAAVLLISADLTELLALSDRLLVIKDGGLVARFDDTTGLTEKRVGLCMLGVERHDRERLTAGQDSAGEGARA</sequence>
<comment type="caution">
    <text evidence="4">The sequence shown here is derived from an EMBL/GenBank/DDBJ whole genome shotgun (WGS) entry which is preliminary data.</text>
</comment>
<accession>A0A5N8XB14</accession>
<keyword evidence="1" id="KW-0547">Nucleotide-binding</keyword>
<dbReference type="Proteomes" id="UP000400924">
    <property type="component" value="Unassembled WGS sequence"/>
</dbReference>
<organism evidence="4 5">
    <name type="scientific">Streptomyces spongiae</name>
    <dbReference type="NCBI Taxonomy" id="565072"/>
    <lineage>
        <taxon>Bacteria</taxon>
        <taxon>Bacillati</taxon>
        <taxon>Actinomycetota</taxon>
        <taxon>Actinomycetes</taxon>
        <taxon>Kitasatosporales</taxon>
        <taxon>Streptomycetaceae</taxon>
        <taxon>Streptomyces</taxon>
    </lineage>
</organism>
<evidence type="ECO:0000259" key="3">
    <source>
        <dbReference type="PROSITE" id="PS50893"/>
    </source>
</evidence>
<dbReference type="SMART" id="SM00382">
    <property type="entry name" value="AAA"/>
    <property type="match status" value="2"/>
</dbReference>
<dbReference type="EMBL" id="VJZC01000020">
    <property type="protein sequence ID" value="MPY56649.1"/>
    <property type="molecule type" value="Genomic_DNA"/>
</dbReference>
<dbReference type="SUPFAM" id="SSF52540">
    <property type="entry name" value="P-loop containing nucleoside triphosphate hydrolases"/>
    <property type="match status" value="2"/>
</dbReference>